<comment type="caution">
    <text evidence="2">The sequence shown here is derived from an EMBL/GenBank/DDBJ whole genome shotgun (WGS) entry which is preliminary data.</text>
</comment>
<evidence type="ECO:0000313" key="3">
    <source>
        <dbReference type="Proteomes" id="UP000824120"/>
    </source>
</evidence>
<proteinExistence type="predicted"/>
<accession>A0A9J5WK59</accession>
<dbReference type="EMBL" id="JACXVP010000011">
    <property type="protein sequence ID" value="KAG5576267.1"/>
    <property type="molecule type" value="Genomic_DNA"/>
</dbReference>
<keyword evidence="3" id="KW-1185">Reference proteome</keyword>
<reference evidence="2 3" key="1">
    <citation type="submission" date="2020-09" db="EMBL/GenBank/DDBJ databases">
        <title>De no assembly of potato wild relative species, Solanum commersonii.</title>
        <authorList>
            <person name="Cho K."/>
        </authorList>
    </citation>
    <scope>NUCLEOTIDE SEQUENCE [LARGE SCALE GENOMIC DNA]</scope>
    <source>
        <strain evidence="2">LZ3.2</strain>
        <tissue evidence="2">Leaf</tissue>
    </source>
</reference>
<feature type="region of interest" description="Disordered" evidence="1">
    <location>
        <begin position="186"/>
        <end position="222"/>
    </location>
</feature>
<evidence type="ECO:0000256" key="1">
    <source>
        <dbReference type="SAM" id="MobiDB-lite"/>
    </source>
</evidence>
<dbReference type="Proteomes" id="UP000824120">
    <property type="component" value="Chromosome 11"/>
</dbReference>
<sequence>MFKSEETCIERYFHLSHIYSEVKDVHPIYSTFKSDETCVERYLHLSRIYSEVKDVHHIYSTFKSEEICVERYLHLSRIYSEVKDVRPIYSTFKSEETCFERYLHFKSHLFRDEGCAPYLFRVQVGGDLQSLLPFNFPAATTPKSGEAPATKKHQPHFYVRFIVSKDPNQPPEFFLTASRNLLHFPPFSGKKQLKPHQQNQQNNNQNDLHTPLDPPPNNPPSREVAINGEIEAKPFPASKPTTLFLFQHRQSSDKLKVSKTPSKLWKYILVPTGNQGDILKTTRFIAPLR</sequence>
<feature type="compositionally biased region" description="Low complexity" evidence="1">
    <location>
        <begin position="197"/>
        <end position="206"/>
    </location>
</feature>
<name>A0A9J5WK59_SOLCO</name>
<dbReference type="AlphaFoldDB" id="A0A9J5WK59"/>
<gene>
    <name evidence="2" type="ORF">H5410_056401</name>
</gene>
<organism evidence="2 3">
    <name type="scientific">Solanum commersonii</name>
    <name type="common">Commerson's wild potato</name>
    <name type="synonym">Commerson's nightshade</name>
    <dbReference type="NCBI Taxonomy" id="4109"/>
    <lineage>
        <taxon>Eukaryota</taxon>
        <taxon>Viridiplantae</taxon>
        <taxon>Streptophyta</taxon>
        <taxon>Embryophyta</taxon>
        <taxon>Tracheophyta</taxon>
        <taxon>Spermatophyta</taxon>
        <taxon>Magnoliopsida</taxon>
        <taxon>eudicotyledons</taxon>
        <taxon>Gunneridae</taxon>
        <taxon>Pentapetalae</taxon>
        <taxon>asterids</taxon>
        <taxon>lamiids</taxon>
        <taxon>Solanales</taxon>
        <taxon>Solanaceae</taxon>
        <taxon>Solanoideae</taxon>
        <taxon>Solaneae</taxon>
        <taxon>Solanum</taxon>
    </lineage>
</organism>
<protein>
    <submittedName>
        <fullName evidence="2">Uncharacterized protein</fullName>
    </submittedName>
</protein>
<evidence type="ECO:0000313" key="2">
    <source>
        <dbReference type="EMBL" id="KAG5576267.1"/>
    </source>
</evidence>